<dbReference type="CDD" id="cd00293">
    <property type="entry name" value="USP-like"/>
    <property type="match status" value="1"/>
</dbReference>
<organism evidence="3 4">
    <name type="scientific">Aquamicrobium segne</name>
    <dbReference type="NCBI Taxonomy" id="469547"/>
    <lineage>
        <taxon>Bacteria</taxon>
        <taxon>Pseudomonadati</taxon>
        <taxon>Pseudomonadota</taxon>
        <taxon>Alphaproteobacteria</taxon>
        <taxon>Hyphomicrobiales</taxon>
        <taxon>Phyllobacteriaceae</taxon>
        <taxon>Aquamicrobium</taxon>
    </lineage>
</organism>
<dbReference type="InterPro" id="IPR006016">
    <property type="entry name" value="UspA"/>
</dbReference>
<comment type="similarity">
    <text evidence="1">Belongs to the universal stress protein A family.</text>
</comment>
<name>A0ABW0H027_9HYPH</name>
<protein>
    <submittedName>
        <fullName evidence="3">Universal stress protein</fullName>
    </submittedName>
</protein>
<dbReference type="EMBL" id="JBHSLL010000052">
    <property type="protein sequence ID" value="MFC5387085.1"/>
    <property type="molecule type" value="Genomic_DNA"/>
</dbReference>
<sequence>MIISRFEDCAFKAQKSNAIDGKLDCKTMDDFVMYTHILLPTDGSELSQAGVAHGLALARLHGARVTTMTSTEAPGGQFAYSFELWTPDAAEMEAYEETQRRAAQAILEPVIKRAGQLGIEIEAVHVPDRLAAPAILDSADKYGCDVIVMASHGRTGMSRIALGSQTADVLARASMPVIVVR</sequence>
<dbReference type="PANTHER" id="PTHR46268:SF15">
    <property type="entry name" value="UNIVERSAL STRESS PROTEIN HP_0031"/>
    <property type="match status" value="1"/>
</dbReference>
<reference evidence="4" key="1">
    <citation type="journal article" date="2019" name="Int. J. Syst. Evol. Microbiol.">
        <title>The Global Catalogue of Microorganisms (GCM) 10K type strain sequencing project: providing services to taxonomists for standard genome sequencing and annotation.</title>
        <authorList>
            <consortium name="The Broad Institute Genomics Platform"/>
            <consortium name="The Broad Institute Genome Sequencing Center for Infectious Disease"/>
            <person name="Wu L."/>
            <person name="Ma J."/>
        </authorList>
    </citation>
    <scope>NUCLEOTIDE SEQUENCE [LARGE SCALE GENOMIC DNA]</scope>
    <source>
        <strain evidence="4">CGMCC 4.1415</strain>
    </source>
</reference>
<feature type="domain" description="UspA" evidence="2">
    <location>
        <begin position="33"/>
        <end position="181"/>
    </location>
</feature>
<dbReference type="PRINTS" id="PR01438">
    <property type="entry name" value="UNVRSLSTRESS"/>
</dbReference>
<evidence type="ECO:0000256" key="1">
    <source>
        <dbReference type="ARBA" id="ARBA00008791"/>
    </source>
</evidence>
<dbReference type="InterPro" id="IPR014729">
    <property type="entry name" value="Rossmann-like_a/b/a_fold"/>
</dbReference>
<dbReference type="SUPFAM" id="SSF52402">
    <property type="entry name" value="Adenine nucleotide alpha hydrolases-like"/>
    <property type="match status" value="1"/>
</dbReference>
<keyword evidence="4" id="KW-1185">Reference proteome</keyword>
<evidence type="ECO:0000313" key="4">
    <source>
        <dbReference type="Proteomes" id="UP001596016"/>
    </source>
</evidence>
<dbReference type="Proteomes" id="UP001596016">
    <property type="component" value="Unassembled WGS sequence"/>
</dbReference>
<evidence type="ECO:0000313" key="3">
    <source>
        <dbReference type="EMBL" id="MFC5387085.1"/>
    </source>
</evidence>
<proteinExistence type="inferred from homology"/>
<accession>A0ABW0H027</accession>
<evidence type="ECO:0000259" key="2">
    <source>
        <dbReference type="Pfam" id="PF00582"/>
    </source>
</evidence>
<dbReference type="Gene3D" id="3.40.50.620">
    <property type="entry name" value="HUPs"/>
    <property type="match status" value="1"/>
</dbReference>
<dbReference type="Pfam" id="PF00582">
    <property type="entry name" value="Usp"/>
    <property type="match status" value="1"/>
</dbReference>
<dbReference type="PANTHER" id="PTHR46268">
    <property type="entry name" value="STRESS RESPONSE PROTEIN NHAX"/>
    <property type="match status" value="1"/>
</dbReference>
<gene>
    <name evidence="3" type="ORF">ACFPLB_14060</name>
</gene>
<dbReference type="InterPro" id="IPR006015">
    <property type="entry name" value="Universal_stress_UspA"/>
</dbReference>
<comment type="caution">
    <text evidence="3">The sequence shown here is derived from an EMBL/GenBank/DDBJ whole genome shotgun (WGS) entry which is preliminary data.</text>
</comment>